<reference evidence="3 4" key="1">
    <citation type="submission" date="2024-09" db="EMBL/GenBank/DDBJ databases">
        <title>Floridaenema gen nov. (Aerosakkonemataceae, Aerosakkonematales ord. nov., Cyanobacteria) from benthic tropical and subtropical fresh waters, with the description of four new species.</title>
        <authorList>
            <person name="Moretto J.A."/>
            <person name="Berthold D.E."/>
            <person name="Lefler F.W."/>
            <person name="Huang I.-S."/>
            <person name="Laughinghouse H. IV."/>
        </authorList>
    </citation>
    <scope>NUCLEOTIDE SEQUENCE [LARGE SCALE GENOMIC DNA]</scope>
    <source>
        <strain evidence="3 4">BLCC-F154</strain>
    </source>
</reference>
<evidence type="ECO:0000256" key="2">
    <source>
        <dbReference type="SAM" id="Phobius"/>
    </source>
</evidence>
<proteinExistence type="predicted"/>
<evidence type="ECO:0000313" key="3">
    <source>
        <dbReference type="EMBL" id="MFB2938099.1"/>
    </source>
</evidence>
<organism evidence="3 4">
    <name type="scientific">Floridaenema fluviatile BLCC-F154</name>
    <dbReference type="NCBI Taxonomy" id="3153640"/>
    <lineage>
        <taxon>Bacteria</taxon>
        <taxon>Bacillati</taxon>
        <taxon>Cyanobacteriota</taxon>
        <taxon>Cyanophyceae</taxon>
        <taxon>Oscillatoriophycideae</taxon>
        <taxon>Aerosakkonematales</taxon>
        <taxon>Aerosakkonemataceae</taxon>
        <taxon>Floridanema</taxon>
        <taxon>Floridanema fluviatile</taxon>
    </lineage>
</organism>
<keyword evidence="1" id="KW-0175">Coiled coil</keyword>
<sequence length="97" mass="10496">MASKFFVPGWKNLVEEVGVPGIAALVLLPILIPVTSSIAKPLAKETIKAGLFVYEKSKETIDELNQSFENLVAEAKAELTEAQPKSLKLTEIQVEGS</sequence>
<keyword evidence="4" id="KW-1185">Reference proteome</keyword>
<evidence type="ECO:0000256" key="1">
    <source>
        <dbReference type="SAM" id="Coils"/>
    </source>
</evidence>
<evidence type="ECO:0000313" key="4">
    <source>
        <dbReference type="Proteomes" id="UP001576776"/>
    </source>
</evidence>
<keyword evidence="2" id="KW-0812">Transmembrane</keyword>
<dbReference type="Proteomes" id="UP001576776">
    <property type="component" value="Unassembled WGS sequence"/>
</dbReference>
<dbReference type="InterPro" id="IPR033456">
    <property type="entry name" value="DUF5132"/>
</dbReference>
<protein>
    <submittedName>
        <fullName evidence="3">DUF5132 domain-containing protein</fullName>
    </submittedName>
</protein>
<keyword evidence="2" id="KW-0472">Membrane</keyword>
<dbReference type="Pfam" id="PF17195">
    <property type="entry name" value="DUF5132"/>
    <property type="match status" value="1"/>
</dbReference>
<name>A0ABV4YIU2_9CYAN</name>
<gene>
    <name evidence="3" type="ORF">ACE1B6_22860</name>
</gene>
<feature type="coiled-coil region" evidence="1">
    <location>
        <begin position="54"/>
        <end position="81"/>
    </location>
</feature>
<dbReference type="RefSeq" id="WP_413259584.1">
    <property type="nucleotide sequence ID" value="NZ_JBHFNS010000084.1"/>
</dbReference>
<keyword evidence="2" id="KW-1133">Transmembrane helix</keyword>
<comment type="caution">
    <text evidence="3">The sequence shown here is derived from an EMBL/GenBank/DDBJ whole genome shotgun (WGS) entry which is preliminary data.</text>
</comment>
<accession>A0ABV4YIU2</accession>
<feature type="transmembrane region" description="Helical" evidence="2">
    <location>
        <begin position="20"/>
        <end position="39"/>
    </location>
</feature>
<dbReference type="EMBL" id="JBHFNS010000084">
    <property type="protein sequence ID" value="MFB2938099.1"/>
    <property type="molecule type" value="Genomic_DNA"/>
</dbReference>